<dbReference type="GeneID" id="76205644"/>
<accession>A0A830EKC4</accession>
<keyword evidence="3" id="KW-0436">Ligase</keyword>
<dbReference type="SUPFAM" id="SSF55326">
    <property type="entry name" value="PurM N-terminal domain-like"/>
    <property type="match status" value="1"/>
</dbReference>
<dbReference type="NCBIfam" id="TIGR00878">
    <property type="entry name" value="purM"/>
    <property type="match status" value="1"/>
</dbReference>
<reference evidence="11" key="3">
    <citation type="submission" date="2022-09" db="EMBL/GenBank/DDBJ databases">
        <title>Complete genome sequence of Vulcanisaeta souniana.</title>
        <authorList>
            <person name="Kato S."/>
            <person name="Itoh T."/>
            <person name="Ohkuma M."/>
        </authorList>
    </citation>
    <scope>NUCLEOTIDE SEQUENCE [LARGE SCALE GENOMIC DNA]</scope>
    <source>
        <strain evidence="11">JCM 11219</strain>
    </source>
</reference>
<keyword evidence="4" id="KW-0547">Nucleotide-binding</keyword>
<dbReference type="EC" id="6.3.3.1" evidence="2"/>
<dbReference type="CDD" id="cd02196">
    <property type="entry name" value="PurM"/>
    <property type="match status" value="1"/>
</dbReference>
<keyword evidence="11" id="KW-1185">Reference proteome</keyword>
<dbReference type="InterPro" id="IPR036921">
    <property type="entry name" value="PurM-like_N_sf"/>
</dbReference>
<feature type="domain" description="PurM-like N-terminal" evidence="6">
    <location>
        <begin position="49"/>
        <end position="154"/>
    </location>
</feature>
<evidence type="ECO:0000256" key="1">
    <source>
        <dbReference type="ARBA" id="ARBA00004686"/>
    </source>
</evidence>
<evidence type="ECO:0000256" key="3">
    <source>
        <dbReference type="ARBA" id="ARBA00022598"/>
    </source>
</evidence>
<evidence type="ECO:0000313" key="11">
    <source>
        <dbReference type="Proteomes" id="UP001060771"/>
    </source>
</evidence>
<dbReference type="AlphaFoldDB" id="A0A830EKC4"/>
<dbReference type="RefSeq" id="WP_188603475.1">
    <property type="nucleotide sequence ID" value="NZ_AP026830.1"/>
</dbReference>
<evidence type="ECO:0000256" key="5">
    <source>
        <dbReference type="ARBA" id="ARBA00022840"/>
    </source>
</evidence>
<evidence type="ECO:0000313" key="9">
    <source>
        <dbReference type="EMBL" id="GGI79900.1"/>
    </source>
</evidence>
<sequence length="333" mass="36087">MSWTYERAGVSLGKHEEMHVMAHDVIRDAASRLGITLMEGGFTRSMQLDNHEITLHTDGVGTKSMIAWTTGRLEVLGWDCVIGNVNDIACDGFTPIALTDYIAISGNDADAVRKVLSGIRDAALAVKAALLGGETAIMPDLVNGIDVSCTVLGIKNTGNYEMTKAGDIVIGIESSGLHMNGYTLARKVLLGRYGLEDEICGDKLVNWLLRPTAYYGDLLIRLYGGGLIKSAVHVTGGGFTKMRRAIGDLGVELEVPEPPCIFKVIRETGNIEWGEMYRVFNMGIGLMVMTSEERVDDAVRVIRSSGFNYWVLGRVVDGGGINISMNNGVKLRV</sequence>
<dbReference type="GO" id="GO:0004641">
    <property type="term" value="F:phosphoribosylformylglycinamidine cyclo-ligase activity"/>
    <property type="evidence" value="ECO:0007669"/>
    <property type="project" value="UniProtKB-EC"/>
</dbReference>
<evidence type="ECO:0000313" key="8">
    <source>
        <dbReference type="EMBL" id="BDR90998.1"/>
    </source>
</evidence>
<dbReference type="GO" id="GO:0006189">
    <property type="term" value="P:'de novo' IMP biosynthetic process"/>
    <property type="evidence" value="ECO:0007669"/>
    <property type="project" value="UniProtKB-UniPathway"/>
</dbReference>
<evidence type="ECO:0000313" key="10">
    <source>
        <dbReference type="Proteomes" id="UP000657075"/>
    </source>
</evidence>
<dbReference type="InterPro" id="IPR010918">
    <property type="entry name" value="PurM-like_C_dom"/>
</dbReference>
<proteinExistence type="predicted"/>
<dbReference type="GO" id="GO:0005829">
    <property type="term" value="C:cytosol"/>
    <property type="evidence" value="ECO:0007669"/>
    <property type="project" value="TreeGrafter"/>
</dbReference>
<comment type="pathway">
    <text evidence="1">Purine metabolism; IMP biosynthesis via de novo pathway; 5-amino-1-(5-phospho-D-ribosyl)imidazole from N(2)-formyl-N(1)-(5-phospho-D-ribosyl)glycinamide: step 2/2.</text>
</comment>
<dbReference type="InterPro" id="IPR004733">
    <property type="entry name" value="PurM_cligase"/>
</dbReference>
<dbReference type="Gene3D" id="3.90.650.10">
    <property type="entry name" value="PurM-like C-terminal domain"/>
    <property type="match status" value="1"/>
</dbReference>
<gene>
    <name evidence="9" type="ORF">GCM10007112_16070</name>
    <name evidence="8" type="ORF">Vsou_00910</name>
</gene>
<feature type="domain" description="PurM-like C-terminal" evidence="7">
    <location>
        <begin position="164"/>
        <end position="323"/>
    </location>
</feature>
<dbReference type="PANTHER" id="PTHR10520">
    <property type="entry name" value="TRIFUNCTIONAL PURINE BIOSYNTHETIC PROTEIN ADENOSINE-3-RELATED"/>
    <property type="match status" value="1"/>
</dbReference>
<dbReference type="Pfam" id="PF00586">
    <property type="entry name" value="AIRS"/>
    <property type="match status" value="1"/>
</dbReference>
<keyword evidence="5" id="KW-0067">ATP-binding</keyword>
<dbReference type="EMBL" id="BMNM01000006">
    <property type="protein sequence ID" value="GGI79900.1"/>
    <property type="molecule type" value="Genomic_DNA"/>
</dbReference>
<dbReference type="InterPro" id="IPR016188">
    <property type="entry name" value="PurM-like_N"/>
</dbReference>
<organism evidence="9 10">
    <name type="scientific">Vulcanisaeta souniana JCM 11219</name>
    <dbReference type="NCBI Taxonomy" id="1293586"/>
    <lineage>
        <taxon>Archaea</taxon>
        <taxon>Thermoproteota</taxon>
        <taxon>Thermoprotei</taxon>
        <taxon>Thermoproteales</taxon>
        <taxon>Thermoproteaceae</taxon>
        <taxon>Vulcanisaeta</taxon>
    </lineage>
</organism>
<dbReference type="SUPFAM" id="SSF56042">
    <property type="entry name" value="PurM C-terminal domain-like"/>
    <property type="match status" value="1"/>
</dbReference>
<reference evidence="9" key="2">
    <citation type="submission" date="2020-09" db="EMBL/GenBank/DDBJ databases">
        <authorList>
            <person name="Sun Q."/>
            <person name="Ohkuma M."/>
        </authorList>
    </citation>
    <scope>NUCLEOTIDE SEQUENCE</scope>
    <source>
        <strain evidence="9">JCM 11219</strain>
    </source>
</reference>
<dbReference type="PROSITE" id="PS50890">
    <property type="entry name" value="PUA"/>
    <property type="match status" value="1"/>
</dbReference>
<dbReference type="InterPro" id="IPR036676">
    <property type="entry name" value="PurM-like_C_sf"/>
</dbReference>
<name>A0A830EKC4_9CREN</name>
<dbReference type="GO" id="GO:0046084">
    <property type="term" value="P:adenine biosynthetic process"/>
    <property type="evidence" value="ECO:0007669"/>
    <property type="project" value="TreeGrafter"/>
</dbReference>
<reference evidence="9" key="1">
    <citation type="journal article" date="2014" name="Int. J. Syst. Evol. Microbiol.">
        <title>Complete genome sequence of Corynebacterium casei LMG S-19264T (=DSM 44701T), isolated from a smear-ripened cheese.</title>
        <authorList>
            <consortium name="US DOE Joint Genome Institute (JGI-PGF)"/>
            <person name="Walter F."/>
            <person name="Albersmeier A."/>
            <person name="Kalinowski J."/>
            <person name="Ruckert C."/>
        </authorList>
    </citation>
    <scope>NUCLEOTIDE SEQUENCE</scope>
    <source>
        <strain evidence="9">JCM 11219</strain>
    </source>
</reference>
<dbReference type="Proteomes" id="UP001060771">
    <property type="component" value="Chromosome"/>
</dbReference>
<dbReference type="OrthoDB" id="6605at2157"/>
<evidence type="ECO:0000259" key="7">
    <source>
        <dbReference type="Pfam" id="PF02769"/>
    </source>
</evidence>
<dbReference type="PANTHER" id="PTHR10520:SF12">
    <property type="entry name" value="TRIFUNCTIONAL PURINE BIOSYNTHETIC PROTEIN ADENOSINE-3"/>
    <property type="match status" value="1"/>
</dbReference>
<dbReference type="Proteomes" id="UP000657075">
    <property type="component" value="Unassembled WGS sequence"/>
</dbReference>
<dbReference type="Pfam" id="PF02769">
    <property type="entry name" value="AIRS_C"/>
    <property type="match status" value="1"/>
</dbReference>
<evidence type="ECO:0000259" key="6">
    <source>
        <dbReference type="Pfam" id="PF00586"/>
    </source>
</evidence>
<protein>
    <recommendedName>
        <fullName evidence="2">phosphoribosylformylglycinamidine cyclo-ligase</fullName>
        <ecNumber evidence="2">6.3.3.1</ecNumber>
    </recommendedName>
</protein>
<dbReference type="Gene3D" id="3.30.1330.10">
    <property type="entry name" value="PurM-like, N-terminal domain"/>
    <property type="match status" value="1"/>
</dbReference>
<dbReference type="UniPathway" id="UPA00074">
    <property type="reaction ID" value="UER00129"/>
</dbReference>
<evidence type="ECO:0000256" key="2">
    <source>
        <dbReference type="ARBA" id="ARBA00013047"/>
    </source>
</evidence>
<dbReference type="EMBL" id="AP026830">
    <property type="protein sequence ID" value="BDR90998.1"/>
    <property type="molecule type" value="Genomic_DNA"/>
</dbReference>
<evidence type="ECO:0000256" key="4">
    <source>
        <dbReference type="ARBA" id="ARBA00022741"/>
    </source>
</evidence>
<dbReference type="GO" id="GO:0005524">
    <property type="term" value="F:ATP binding"/>
    <property type="evidence" value="ECO:0007669"/>
    <property type="project" value="UniProtKB-KW"/>
</dbReference>
<reference evidence="8" key="4">
    <citation type="journal article" date="2023" name="Microbiol. Resour. Announc.">
        <title>Complete Genome Sequence of Vulcanisaeta souniana Strain IC-059, a Hyperthermophilic Archaeon Isolated from Hot Spring Water in Japan.</title>
        <authorList>
            <person name="Kato S."/>
            <person name="Itoh T."/>
            <person name="Wu L."/>
            <person name="Ma J."/>
            <person name="Ohkuma M."/>
        </authorList>
    </citation>
    <scope>NUCLEOTIDE SEQUENCE</scope>
    <source>
        <strain evidence="8">JCM 11219</strain>
    </source>
</reference>
<dbReference type="GO" id="GO:0004637">
    <property type="term" value="F:phosphoribosylamine-glycine ligase activity"/>
    <property type="evidence" value="ECO:0007669"/>
    <property type="project" value="TreeGrafter"/>
</dbReference>